<dbReference type="SUPFAM" id="SSF50249">
    <property type="entry name" value="Nucleic acid-binding proteins"/>
    <property type="match status" value="4"/>
</dbReference>
<keyword evidence="7 8" id="KW-0694">RNA-binding</keyword>
<comment type="catalytic activity">
    <reaction evidence="1 8">
        <text>Exonucleolytic cleavage in the 3'- to 5'-direction to yield nucleoside 5'-phosphates.</text>
        <dbReference type="EC" id="3.1.13.1"/>
    </reaction>
</comment>
<dbReference type="InterPro" id="IPR022966">
    <property type="entry name" value="RNase_II/R_CS"/>
</dbReference>
<dbReference type="PROSITE" id="PS50126">
    <property type="entry name" value="S1"/>
    <property type="match status" value="1"/>
</dbReference>
<dbReference type="NCBIfam" id="TIGR00358">
    <property type="entry name" value="3_prime_RNase"/>
    <property type="match status" value="1"/>
</dbReference>
<proteinExistence type="inferred from homology"/>
<dbReference type="PANTHER" id="PTHR23355:SF9">
    <property type="entry name" value="DIS3-LIKE EXONUCLEASE 2"/>
    <property type="match status" value="1"/>
</dbReference>
<dbReference type="PANTHER" id="PTHR23355">
    <property type="entry name" value="RIBONUCLEASE"/>
    <property type="match status" value="1"/>
</dbReference>
<gene>
    <name evidence="8" type="primary">rnr</name>
    <name evidence="11" type="ORF">FC69_GL000772</name>
</gene>
<reference evidence="11 12" key="1">
    <citation type="journal article" date="2015" name="Genome Announc.">
        <title>Expanding the biotechnology potential of lactobacilli through comparative genomics of 213 strains and associated genera.</title>
        <authorList>
            <person name="Sun Z."/>
            <person name="Harris H.M."/>
            <person name="McCann A."/>
            <person name="Guo C."/>
            <person name="Argimon S."/>
            <person name="Zhang W."/>
            <person name="Yang X."/>
            <person name="Jeffery I.B."/>
            <person name="Cooney J.C."/>
            <person name="Kagawa T.F."/>
            <person name="Liu W."/>
            <person name="Song Y."/>
            <person name="Salvetti E."/>
            <person name="Wrobel A."/>
            <person name="Rasinkangas P."/>
            <person name="Parkhill J."/>
            <person name="Rea M.C."/>
            <person name="O'Sullivan O."/>
            <person name="Ritari J."/>
            <person name="Douillard F.P."/>
            <person name="Paul Ross R."/>
            <person name="Yang R."/>
            <person name="Briner A.E."/>
            <person name="Felis G.E."/>
            <person name="de Vos W.M."/>
            <person name="Barrangou R."/>
            <person name="Klaenhammer T.R."/>
            <person name="Caufield P.W."/>
            <person name="Cui Y."/>
            <person name="Zhang H."/>
            <person name="O'Toole P.W."/>
        </authorList>
    </citation>
    <scope>NUCLEOTIDE SEQUENCE [LARGE SCALE GENOMIC DNA]</scope>
    <source>
        <strain evidence="11 12">DSM 14340</strain>
    </source>
</reference>
<evidence type="ECO:0000256" key="2">
    <source>
        <dbReference type="ARBA" id="ARBA00004496"/>
    </source>
</evidence>
<comment type="caution">
    <text evidence="11">The sequence shown here is derived from an EMBL/GenBank/DDBJ whole genome shotgun (WGS) entry which is preliminary data.</text>
</comment>
<evidence type="ECO:0000256" key="8">
    <source>
        <dbReference type="HAMAP-Rule" id="MF_01895"/>
    </source>
</evidence>
<dbReference type="OrthoDB" id="9764149at2"/>
<dbReference type="Pfam" id="PF00773">
    <property type="entry name" value="RNB"/>
    <property type="match status" value="1"/>
</dbReference>
<dbReference type="PROSITE" id="PS01175">
    <property type="entry name" value="RIBONUCLEASE_II"/>
    <property type="match status" value="1"/>
</dbReference>
<evidence type="ECO:0000256" key="5">
    <source>
        <dbReference type="ARBA" id="ARBA00022801"/>
    </source>
</evidence>
<dbReference type="Proteomes" id="UP000051264">
    <property type="component" value="Unassembled WGS sequence"/>
</dbReference>
<evidence type="ECO:0000256" key="4">
    <source>
        <dbReference type="ARBA" id="ARBA00022722"/>
    </source>
</evidence>
<comment type="function">
    <text evidence="8">3'-5' exoribonuclease that releases 5'-nucleoside monophosphates and is involved in maturation of structured RNAs.</text>
</comment>
<dbReference type="InterPro" id="IPR050180">
    <property type="entry name" value="RNR_Ribonuclease"/>
</dbReference>
<dbReference type="InterPro" id="IPR012340">
    <property type="entry name" value="NA-bd_OB-fold"/>
</dbReference>
<evidence type="ECO:0000256" key="7">
    <source>
        <dbReference type="ARBA" id="ARBA00022884"/>
    </source>
</evidence>
<organism evidence="11 12">
    <name type="scientific">Latilactobacillus fuchuensis DSM 14340 = JCM 11249</name>
    <dbReference type="NCBI Taxonomy" id="1423747"/>
    <lineage>
        <taxon>Bacteria</taxon>
        <taxon>Bacillati</taxon>
        <taxon>Bacillota</taxon>
        <taxon>Bacilli</taxon>
        <taxon>Lactobacillales</taxon>
        <taxon>Lactobacillaceae</taxon>
        <taxon>Latilactobacillus</taxon>
    </lineage>
</organism>
<dbReference type="InterPro" id="IPR011805">
    <property type="entry name" value="RNase_R"/>
</dbReference>
<dbReference type="eggNOG" id="COG0557">
    <property type="taxonomic scope" value="Bacteria"/>
</dbReference>
<evidence type="ECO:0000256" key="9">
    <source>
        <dbReference type="SAM" id="MobiDB-lite"/>
    </source>
</evidence>
<keyword evidence="4 8" id="KW-0540">Nuclease</keyword>
<dbReference type="GO" id="GO:0008859">
    <property type="term" value="F:exoribonuclease II activity"/>
    <property type="evidence" value="ECO:0007669"/>
    <property type="project" value="UniProtKB-UniRule"/>
</dbReference>
<evidence type="ECO:0000313" key="11">
    <source>
        <dbReference type="EMBL" id="KRL61368.1"/>
    </source>
</evidence>
<dbReference type="InterPro" id="IPR040476">
    <property type="entry name" value="CSD2"/>
</dbReference>
<feature type="domain" description="S1 motif" evidence="10">
    <location>
        <begin position="642"/>
        <end position="722"/>
    </location>
</feature>
<dbReference type="InterPro" id="IPR013223">
    <property type="entry name" value="RNase_B_OB_dom"/>
</dbReference>
<dbReference type="PATRIC" id="fig|1423747.3.peg.787"/>
<dbReference type="Pfam" id="PF00575">
    <property type="entry name" value="S1"/>
    <property type="match status" value="1"/>
</dbReference>
<dbReference type="InterPro" id="IPR003029">
    <property type="entry name" value="S1_domain"/>
</dbReference>
<dbReference type="InterPro" id="IPR001900">
    <property type="entry name" value="RNase_II/R"/>
</dbReference>
<dbReference type="GO" id="GO:0003723">
    <property type="term" value="F:RNA binding"/>
    <property type="evidence" value="ECO:0007669"/>
    <property type="project" value="UniProtKB-UniRule"/>
</dbReference>
<evidence type="ECO:0000256" key="1">
    <source>
        <dbReference type="ARBA" id="ARBA00001849"/>
    </source>
</evidence>
<dbReference type="SMART" id="SM00955">
    <property type="entry name" value="RNB"/>
    <property type="match status" value="1"/>
</dbReference>
<sequence>MTQVEQMKSAIMAIFAADETQQLNVSEISERIGVSGSQDFKDLVKVMADLEAAKTLNMDEAGKFRMPATQRRVEGVFHANERGFGFVSLPVDNTDPDIFIAPPNTNFAMNGDTVEVEIVKEAEENSRRGPEGKIVNVITRGIEEIVGEFMPYSDIQKEKTGLIGYIQSHAKKLSTYLIYLTDNGLHPQKGDMVQVDITKYPSVEAPGQMRGIAKQVLGNKNDPGVDVLSIVYQHDIKTDFPEEVRLQSESVPDTVLESDKVGRKDLTNQDVVTIDGDDSKDFDDAVNVRKLANGHFHLGVHIADVSYYVTEGSPLDVEALERGTSTYLTDRVIPMLPFRLSNGICSLNPDVERLALTCEMEIDEHGQVVEHHIFPSVIKSTARMTYNNVNHILTDQDADLRQQYAALVPMFEDMSELHEILLKKRHNRGAIDFEEDEAKIIVDENGKAIDIELRSRGLSERMIESFMLAANETVAEHYSTAHAPFLYRIHETPDSEKMKKFFEFITAYGIQIQGSSQKVTPMMLQEVLTQIEGQPEQPIITTMLLRSMQQAHYSDESLGHFGLAAEFYTHFTSPIRRYPDLMVHRLIHEYAKNGMTTEEKAKWEPKLAPIGEQTSIEERRSIDTEREVVDLKKAEFMLDKVGNEYDAVISSVTSFGMFIALPTTVEGLVHISQMKDDYYSFVESQLALVGDRTHKMYRIGQPVRVKVANVDLDAHSVDFELLKTEDVPLASAEILSRIEPRPKRPMRPRDNEKSGDKRNRHFDNKKNNGRRPAPAKDSQKRTFKK</sequence>
<dbReference type="HAMAP" id="MF_01895">
    <property type="entry name" value="RNase_R"/>
    <property type="match status" value="1"/>
</dbReference>
<dbReference type="STRING" id="1423747.FC69_GL000772"/>
<keyword evidence="5 8" id="KW-0378">Hydrolase</keyword>
<dbReference type="RefSeq" id="WP_056950182.1">
    <property type="nucleotide sequence ID" value="NZ_AZEX01000020.1"/>
</dbReference>
<dbReference type="GO" id="GO:0006402">
    <property type="term" value="P:mRNA catabolic process"/>
    <property type="evidence" value="ECO:0007669"/>
    <property type="project" value="TreeGrafter"/>
</dbReference>
<evidence type="ECO:0000256" key="6">
    <source>
        <dbReference type="ARBA" id="ARBA00022839"/>
    </source>
</evidence>
<keyword evidence="3 8" id="KW-0963">Cytoplasm</keyword>
<dbReference type="NCBIfam" id="TIGR02063">
    <property type="entry name" value="RNase_R"/>
    <property type="match status" value="1"/>
</dbReference>
<feature type="compositionally biased region" description="Basic and acidic residues" evidence="9">
    <location>
        <begin position="736"/>
        <end position="766"/>
    </location>
</feature>
<comment type="subcellular location">
    <subcellularLocation>
        <location evidence="2 8">Cytoplasm</location>
    </subcellularLocation>
</comment>
<dbReference type="Pfam" id="PF08206">
    <property type="entry name" value="OB_RNB"/>
    <property type="match status" value="1"/>
</dbReference>
<evidence type="ECO:0000256" key="3">
    <source>
        <dbReference type="ARBA" id="ARBA00022490"/>
    </source>
</evidence>
<name>A0A0R1S5D5_9LACO</name>
<dbReference type="InterPro" id="IPR004476">
    <property type="entry name" value="RNase_II/RNase_R"/>
</dbReference>
<dbReference type="EMBL" id="AZEX01000020">
    <property type="protein sequence ID" value="KRL61368.1"/>
    <property type="molecule type" value="Genomic_DNA"/>
</dbReference>
<dbReference type="GO" id="GO:0005829">
    <property type="term" value="C:cytosol"/>
    <property type="evidence" value="ECO:0007669"/>
    <property type="project" value="TreeGrafter"/>
</dbReference>
<accession>A0A0R1S5D5</accession>
<protein>
    <recommendedName>
        <fullName evidence="8">Ribonuclease R</fullName>
        <shortName evidence="8">RNase R</shortName>
        <ecNumber evidence="8">3.1.13.1</ecNumber>
    </recommendedName>
</protein>
<dbReference type="CDD" id="cd04471">
    <property type="entry name" value="S1_RNase_R"/>
    <property type="match status" value="1"/>
</dbReference>
<evidence type="ECO:0000313" key="12">
    <source>
        <dbReference type="Proteomes" id="UP000051264"/>
    </source>
</evidence>
<dbReference type="EC" id="3.1.13.1" evidence="8"/>
<dbReference type="Gene3D" id="2.40.50.140">
    <property type="entry name" value="Nucleic acid-binding proteins"/>
    <property type="match status" value="2"/>
</dbReference>
<keyword evidence="6 8" id="KW-0269">Exonuclease</keyword>
<evidence type="ECO:0000259" key="10">
    <source>
        <dbReference type="PROSITE" id="PS50126"/>
    </source>
</evidence>
<comment type="similarity">
    <text evidence="8">Belongs to the RNR ribonuclease family. RNase R subfamily.</text>
</comment>
<feature type="region of interest" description="Disordered" evidence="9">
    <location>
        <begin position="733"/>
        <end position="785"/>
    </location>
</feature>
<dbReference type="SMART" id="SM00316">
    <property type="entry name" value="S1"/>
    <property type="match status" value="1"/>
</dbReference>
<dbReference type="Pfam" id="PF17876">
    <property type="entry name" value="CSD2"/>
    <property type="match status" value="1"/>
</dbReference>
<dbReference type="AlphaFoldDB" id="A0A0R1S5D5"/>